<comment type="caution">
    <text evidence="16">The sequence shown here is derived from an EMBL/GenBank/DDBJ whole genome shotgun (WGS) entry which is preliminary data.</text>
</comment>
<evidence type="ECO:0000256" key="9">
    <source>
        <dbReference type="ARBA" id="ARBA00074363"/>
    </source>
</evidence>
<dbReference type="AlphaFoldDB" id="A0A327KSG5"/>
<evidence type="ECO:0000256" key="12">
    <source>
        <dbReference type="SAM" id="MobiDB-lite"/>
    </source>
</evidence>
<reference evidence="16 17" key="1">
    <citation type="submission" date="2017-07" db="EMBL/GenBank/DDBJ databases">
        <title>Draft Genome Sequences of Select Purple Nonsulfur Bacteria.</title>
        <authorList>
            <person name="Lasarre B."/>
            <person name="Mckinlay J.B."/>
        </authorList>
    </citation>
    <scope>NUCLEOTIDE SEQUENCE [LARGE SCALE GENOMIC DNA]</scope>
    <source>
        <strain evidence="16 17">DSM 5909</strain>
    </source>
</reference>
<feature type="domain" description="Helicase ATP-binding" evidence="13">
    <location>
        <begin position="98"/>
        <end position="273"/>
    </location>
</feature>
<dbReference type="Pfam" id="PF00271">
    <property type="entry name" value="Helicase_C"/>
    <property type="match status" value="1"/>
</dbReference>
<dbReference type="PROSITE" id="PS51195">
    <property type="entry name" value="Q_MOTIF"/>
    <property type="match status" value="1"/>
</dbReference>
<dbReference type="InterPro" id="IPR044742">
    <property type="entry name" value="DEAD/DEAH_RhlB"/>
</dbReference>
<feature type="region of interest" description="Disordered" evidence="12">
    <location>
        <begin position="433"/>
        <end position="596"/>
    </location>
</feature>
<feature type="compositionally biased region" description="Basic and acidic residues" evidence="12">
    <location>
        <begin position="453"/>
        <end position="487"/>
    </location>
</feature>
<dbReference type="Proteomes" id="UP000249130">
    <property type="component" value="Unassembled WGS sequence"/>
</dbReference>
<evidence type="ECO:0000259" key="14">
    <source>
        <dbReference type="PROSITE" id="PS51194"/>
    </source>
</evidence>
<feature type="short sequence motif" description="Q motif" evidence="10">
    <location>
        <begin position="67"/>
        <end position="95"/>
    </location>
</feature>
<dbReference type="Pfam" id="PF00270">
    <property type="entry name" value="DEAD"/>
    <property type="match status" value="1"/>
</dbReference>
<keyword evidence="17" id="KW-1185">Reference proteome</keyword>
<dbReference type="SMART" id="SM00487">
    <property type="entry name" value="DEXDc"/>
    <property type="match status" value="1"/>
</dbReference>
<dbReference type="Gene3D" id="3.40.50.300">
    <property type="entry name" value="P-loop containing nucleotide triphosphate hydrolases"/>
    <property type="match status" value="2"/>
</dbReference>
<dbReference type="FunFam" id="3.40.50.300:FF:000108">
    <property type="entry name" value="ATP-dependent RNA helicase RhlE"/>
    <property type="match status" value="1"/>
</dbReference>
<dbReference type="GO" id="GO:0016787">
    <property type="term" value="F:hydrolase activity"/>
    <property type="evidence" value="ECO:0007669"/>
    <property type="project" value="UniProtKB-KW"/>
</dbReference>
<evidence type="ECO:0000259" key="13">
    <source>
        <dbReference type="PROSITE" id="PS51192"/>
    </source>
</evidence>
<keyword evidence="3 11" id="KW-0547">Nucleotide-binding</keyword>
<gene>
    <name evidence="16" type="ORF">CH341_24210</name>
</gene>
<evidence type="ECO:0000256" key="8">
    <source>
        <dbReference type="ARBA" id="ARBA00047984"/>
    </source>
</evidence>
<dbReference type="InterPro" id="IPR011545">
    <property type="entry name" value="DEAD/DEAH_box_helicase_dom"/>
</dbReference>
<feature type="compositionally biased region" description="Basic and acidic residues" evidence="12">
    <location>
        <begin position="1"/>
        <end position="11"/>
    </location>
</feature>
<comment type="catalytic activity">
    <reaction evidence="8">
        <text>ATP + H2O = ADP + phosphate + H(+)</text>
        <dbReference type="Rhea" id="RHEA:13065"/>
        <dbReference type="ChEBI" id="CHEBI:15377"/>
        <dbReference type="ChEBI" id="CHEBI:15378"/>
        <dbReference type="ChEBI" id="CHEBI:30616"/>
        <dbReference type="ChEBI" id="CHEBI:43474"/>
        <dbReference type="ChEBI" id="CHEBI:456216"/>
        <dbReference type="EC" id="3.6.4.13"/>
    </reaction>
</comment>
<dbReference type="CDD" id="cd18787">
    <property type="entry name" value="SF2_C_DEAD"/>
    <property type="match status" value="1"/>
</dbReference>
<dbReference type="OrthoDB" id="9805696at2"/>
<comment type="similarity">
    <text evidence="7 11">Belongs to the DEAD box helicase family.</text>
</comment>
<dbReference type="GO" id="GO:0005524">
    <property type="term" value="F:ATP binding"/>
    <property type="evidence" value="ECO:0007669"/>
    <property type="project" value="UniProtKB-KW"/>
</dbReference>
<dbReference type="SUPFAM" id="SSF52540">
    <property type="entry name" value="P-loop containing nucleoside triphosphate hydrolases"/>
    <property type="match status" value="1"/>
</dbReference>
<organism evidence="16 17">
    <name type="scientific">Rhodoplanes roseus</name>
    <dbReference type="NCBI Taxonomy" id="29409"/>
    <lineage>
        <taxon>Bacteria</taxon>
        <taxon>Pseudomonadati</taxon>
        <taxon>Pseudomonadota</taxon>
        <taxon>Alphaproteobacteria</taxon>
        <taxon>Hyphomicrobiales</taxon>
        <taxon>Nitrobacteraceae</taxon>
        <taxon>Rhodoplanes</taxon>
    </lineage>
</organism>
<feature type="region of interest" description="Disordered" evidence="12">
    <location>
        <begin position="1"/>
        <end position="45"/>
    </location>
</feature>
<evidence type="ECO:0000256" key="6">
    <source>
        <dbReference type="ARBA" id="ARBA00022840"/>
    </source>
</evidence>
<protein>
    <recommendedName>
        <fullName evidence="9">DEAD-box ATP-dependent RNA helicase RhpA</fullName>
        <ecNumber evidence="1">3.6.4.13</ecNumber>
    </recommendedName>
</protein>
<evidence type="ECO:0000256" key="2">
    <source>
        <dbReference type="ARBA" id="ARBA00022490"/>
    </source>
</evidence>
<evidence type="ECO:0000256" key="4">
    <source>
        <dbReference type="ARBA" id="ARBA00022801"/>
    </source>
</evidence>
<dbReference type="InterPro" id="IPR000629">
    <property type="entry name" value="RNA-helicase_DEAD-box_CS"/>
</dbReference>
<dbReference type="EC" id="3.6.4.13" evidence="1"/>
<keyword evidence="4 11" id="KW-0378">Hydrolase</keyword>
<dbReference type="GO" id="GO:0003724">
    <property type="term" value="F:RNA helicase activity"/>
    <property type="evidence" value="ECO:0007669"/>
    <property type="project" value="UniProtKB-EC"/>
</dbReference>
<feature type="compositionally biased region" description="Basic and acidic residues" evidence="12">
    <location>
        <begin position="553"/>
        <end position="572"/>
    </location>
</feature>
<proteinExistence type="inferred from homology"/>
<evidence type="ECO:0000259" key="15">
    <source>
        <dbReference type="PROSITE" id="PS51195"/>
    </source>
</evidence>
<dbReference type="GO" id="GO:0005829">
    <property type="term" value="C:cytosol"/>
    <property type="evidence" value="ECO:0007669"/>
    <property type="project" value="TreeGrafter"/>
</dbReference>
<dbReference type="InterPro" id="IPR027417">
    <property type="entry name" value="P-loop_NTPase"/>
</dbReference>
<feature type="compositionally biased region" description="Polar residues" evidence="12">
    <location>
        <begin position="536"/>
        <end position="545"/>
    </location>
</feature>
<dbReference type="InterPro" id="IPR014001">
    <property type="entry name" value="Helicase_ATP-bd"/>
</dbReference>
<dbReference type="GO" id="GO:0042255">
    <property type="term" value="P:ribosome assembly"/>
    <property type="evidence" value="ECO:0007669"/>
    <property type="project" value="UniProtKB-ARBA"/>
</dbReference>
<accession>A0A327KSG5</accession>
<evidence type="ECO:0000256" key="5">
    <source>
        <dbReference type="ARBA" id="ARBA00022806"/>
    </source>
</evidence>
<keyword evidence="6 11" id="KW-0067">ATP-binding</keyword>
<dbReference type="CDD" id="cd00268">
    <property type="entry name" value="DEADc"/>
    <property type="match status" value="1"/>
</dbReference>
<dbReference type="GO" id="GO:0003676">
    <property type="term" value="F:nucleic acid binding"/>
    <property type="evidence" value="ECO:0007669"/>
    <property type="project" value="InterPro"/>
</dbReference>
<dbReference type="PROSITE" id="PS51192">
    <property type="entry name" value="HELICASE_ATP_BIND_1"/>
    <property type="match status" value="1"/>
</dbReference>
<feature type="compositionally biased region" description="Basic and acidic residues" evidence="12">
    <location>
        <begin position="18"/>
        <end position="31"/>
    </location>
</feature>
<dbReference type="InterPro" id="IPR001650">
    <property type="entry name" value="Helicase_C-like"/>
</dbReference>
<keyword evidence="2" id="KW-0963">Cytoplasm</keyword>
<dbReference type="PANTHER" id="PTHR47959:SF13">
    <property type="entry name" value="ATP-DEPENDENT RNA HELICASE RHLE"/>
    <property type="match status" value="1"/>
</dbReference>
<evidence type="ECO:0000256" key="7">
    <source>
        <dbReference type="ARBA" id="ARBA00038437"/>
    </source>
</evidence>
<feature type="domain" description="Helicase C-terminal" evidence="14">
    <location>
        <begin position="284"/>
        <end position="451"/>
    </location>
</feature>
<dbReference type="SMART" id="SM00490">
    <property type="entry name" value="HELICc"/>
    <property type="match status" value="1"/>
</dbReference>
<dbReference type="InterPro" id="IPR014014">
    <property type="entry name" value="RNA_helicase_DEAD_Q_motif"/>
</dbReference>
<keyword evidence="5 11" id="KW-0347">Helicase</keyword>
<sequence length="622" mass="68570">MAHISRERVDRPLVGPHGPRERIQQRFRPDPPPEGSPDHAGCPVHPLHAARHSCARALSQNRKHPLTSFQGFGLAEPIARALVDENYVTPTPIQAQTVPLALAGRDVIGIAQTGTGKTAAFALPILNRLFTDRKPTVRKSCRVLVLSPTRELSGQILDSFRAYGRHMQIATDLAIGGVSMGRQVRAMMNGLDVLVATPGRLLDLVNSNALRLNAVEVLVLDEADRMLDMGFIHDIRKIVSKLPKQRQTLFFSATMPQQIAELASQMLNDPSHVSVTPAASTVDRIDQRIVHVDKAAKPTILAEILTSEPLDRCLVFTRTKHGADKVVRGLAKSGIDAEAIHGNKSQNQRERALAAFRSGDTRILIATDIAARGIDVDGVSHVVNYDLPNIPESYVHRIGRTARAGADGIAISFCDSEELPFLRDIEKLIRRSIPATDRRTGGRPLPTARPAHRQGDGRRQDGRRQEGRRQGEGRQGDERQVEGRQGEGRNGGGRNGEPRRDQQRTRNQDRDRNQQRNRDGNPPRSFDDAGRAAAQRQPSEPRSQKPSQRPHRQQRDPQRPRQPDAGRPHDAGQHGSPVRVGVPLAERPANRSGPAVETALDQVAFLRRGVPGRRDVGQSVER</sequence>
<evidence type="ECO:0000313" key="16">
    <source>
        <dbReference type="EMBL" id="RAI40252.1"/>
    </source>
</evidence>
<evidence type="ECO:0000256" key="11">
    <source>
        <dbReference type="RuleBase" id="RU000492"/>
    </source>
</evidence>
<dbReference type="PANTHER" id="PTHR47959">
    <property type="entry name" value="ATP-DEPENDENT RNA HELICASE RHLE-RELATED"/>
    <property type="match status" value="1"/>
</dbReference>
<evidence type="ECO:0000313" key="17">
    <source>
        <dbReference type="Proteomes" id="UP000249130"/>
    </source>
</evidence>
<evidence type="ECO:0000256" key="10">
    <source>
        <dbReference type="PROSITE-ProRule" id="PRU00552"/>
    </source>
</evidence>
<evidence type="ECO:0000256" key="3">
    <source>
        <dbReference type="ARBA" id="ARBA00022741"/>
    </source>
</evidence>
<dbReference type="GO" id="GO:0009266">
    <property type="term" value="P:response to temperature stimulus"/>
    <property type="evidence" value="ECO:0007669"/>
    <property type="project" value="UniProtKB-ARBA"/>
</dbReference>
<dbReference type="PROSITE" id="PS00039">
    <property type="entry name" value="DEAD_ATP_HELICASE"/>
    <property type="match status" value="1"/>
</dbReference>
<feature type="domain" description="DEAD-box RNA helicase Q" evidence="15">
    <location>
        <begin position="67"/>
        <end position="95"/>
    </location>
</feature>
<evidence type="ECO:0000256" key="1">
    <source>
        <dbReference type="ARBA" id="ARBA00012552"/>
    </source>
</evidence>
<dbReference type="PROSITE" id="PS51194">
    <property type="entry name" value="HELICASE_CTER"/>
    <property type="match status" value="1"/>
</dbReference>
<dbReference type="EMBL" id="NPEX01000242">
    <property type="protein sequence ID" value="RAI40252.1"/>
    <property type="molecule type" value="Genomic_DNA"/>
</dbReference>
<feature type="compositionally biased region" description="Basic and acidic residues" evidence="12">
    <location>
        <begin position="496"/>
        <end position="530"/>
    </location>
</feature>
<name>A0A327KSG5_9BRAD</name>
<dbReference type="InterPro" id="IPR050079">
    <property type="entry name" value="DEAD_box_RNA_helicase"/>
</dbReference>